<reference evidence="2" key="2">
    <citation type="submission" date="2023-05" db="EMBL/GenBank/DDBJ databases">
        <authorList>
            <consortium name="Lawrence Berkeley National Laboratory"/>
            <person name="Steindorff A."/>
            <person name="Hensen N."/>
            <person name="Bonometti L."/>
            <person name="Westerberg I."/>
            <person name="Brannstrom I.O."/>
            <person name="Guillou S."/>
            <person name="Cros-Aarteil S."/>
            <person name="Calhoun S."/>
            <person name="Haridas S."/>
            <person name="Kuo A."/>
            <person name="Mondo S."/>
            <person name="Pangilinan J."/>
            <person name="Riley R."/>
            <person name="Labutti K."/>
            <person name="Andreopoulos B."/>
            <person name="Lipzen A."/>
            <person name="Chen C."/>
            <person name="Yanf M."/>
            <person name="Daum C."/>
            <person name="Ng V."/>
            <person name="Clum A."/>
            <person name="Ohm R."/>
            <person name="Martin F."/>
            <person name="Silar P."/>
            <person name="Natvig D."/>
            <person name="Lalanne C."/>
            <person name="Gautier V."/>
            <person name="Ament-Velasquez S.L."/>
            <person name="Kruys A."/>
            <person name="Hutchinson M.I."/>
            <person name="Powell A.J."/>
            <person name="Barry K."/>
            <person name="Miller A.N."/>
            <person name="Grigoriev I.V."/>
            <person name="Debuchy R."/>
            <person name="Gladieux P."/>
            <person name="Thoren M.H."/>
            <person name="Johannesson H."/>
        </authorList>
    </citation>
    <scope>NUCLEOTIDE SEQUENCE</scope>
    <source>
        <strain evidence="2">PSN243</strain>
    </source>
</reference>
<accession>A0AAV9GBW2</accession>
<sequence>MWGVCFHPGSEGSGVPPLSSTEFAALGAVHLVGTLVIFLYSAATLLFLILKRSAVRDGGTSGNALDREHCFVAAVWRLVQNRRAESLLVGVQFGLALPLLWGFWRLRSIERQLSETTTGRYAGNDWGFGQVVAIAMFVPVAAEMFFVWVEGRREKNEGENDSALTCESLQLAPSGRWNAEQP</sequence>
<evidence type="ECO:0000256" key="1">
    <source>
        <dbReference type="SAM" id="Phobius"/>
    </source>
</evidence>
<protein>
    <submittedName>
        <fullName evidence="2">Uncharacterized protein</fullName>
    </submittedName>
</protein>
<name>A0AAV9GBW2_9PEZI</name>
<keyword evidence="1" id="KW-0812">Transmembrane</keyword>
<evidence type="ECO:0000313" key="2">
    <source>
        <dbReference type="EMBL" id="KAK4445584.1"/>
    </source>
</evidence>
<evidence type="ECO:0000313" key="3">
    <source>
        <dbReference type="Proteomes" id="UP001321760"/>
    </source>
</evidence>
<organism evidence="2 3">
    <name type="scientific">Podospora aff. communis PSN243</name>
    <dbReference type="NCBI Taxonomy" id="3040156"/>
    <lineage>
        <taxon>Eukaryota</taxon>
        <taxon>Fungi</taxon>
        <taxon>Dikarya</taxon>
        <taxon>Ascomycota</taxon>
        <taxon>Pezizomycotina</taxon>
        <taxon>Sordariomycetes</taxon>
        <taxon>Sordariomycetidae</taxon>
        <taxon>Sordariales</taxon>
        <taxon>Podosporaceae</taxon>
        <taxon>Podospora</taxon>
    </lineage>
</organism>
<proteinExistence type="predicted"/>
<feature type="transmembrane region" description="Helical" evidence="1">
    <location>
        <begin position="126"/>
        <end position="149"/>
    </location>
</feature>
<comment type="caution">
    <text evidence="2">The sequence shown here is derived from an EMBL/GenBank/DDBJ whole genome shotgun (WGS) entry which is preliminary data.</text>
</comment>
<dbReference type="AlphaFoldDB" id="A0AAV9GBW2"/>
<feature type="transmembrane region" description="Helical" evidence="1">
    <location>
        <begin position="87"/>
        <end position="106"/>
    </location>
</feature>
<keyword evidence="1" id="KW-1133">Transmembrane helix</keyword>
<dbReference type="EMBL" id="MU865964">
    <property type="protein sequence ID" value="KAK4445584.1"/>
    <property type="molecule type" value="Genomic_DNA"/>
</dbReference>
<dbReference type="Proteomes" id="UP001321760">
    <property type="component" value="Unassembled WGS sequence"/>
</dbReference>
<gene>
    <name evidence="2" type="ORF">QBC34DRAFT_163539</name>
</gene>
<keyword evidence="1" id="KW-0472">Membrane</keyword>
<keyword evidence="3" id="KW-1185">Reference proteome</keyword>
<feature type="transmembrane region" description="Helical" evidence="1">
    <location>
        <begin position="23"/>
        <end position="50"/>
    </location>
</feature>
<reference evidence="2" key="1">
    <citation type="journal article" date="2023" name="Mol. Phylogenet. Evol.">
        <title>Genome-scale phylogeny and comparative genomics of the fungal order Sordariales.</title>
        <authorList>
            <person name="Hensen N."/>
            <person name="Bonometti L."/>
            <person name="Westerberg I."/>
            <person name="Brannstrom I.O."/>
            <person name="Guillou S."/>
            <person name="Cros-Aarteil S."/>
            <person name="Calhoun S."/>
            <person name="Haridas S."/>
            <person name="Kuo A."/>
            <person name="Mondo S."/>
            <person name="Pangilinan J."/>
            <person name="Riley R."/>
            <person name="LaButti K."/>
            <person name="Andreopoulos B."/>
            <person name="Lipzen A."/>
            <person name="Chen C."/>
            <person name="Yan M."/>
            <person name="Daum C."/>
            <person name="Ng V."/>
            <person name="Clum A."/>
            <person name="Steindorff A."/>
            <person name="Ohm R.A."/>
            <person name="Martin F."/>
            <person name="Silar P."/>
            <person name="Natvig D.O."/>
            <person name="Lalanne C."/>
            <person name="Gautier V."/>
            <person name="Ament-Velasquez S.L."/>
            <person name="Kruys A."/>
            <person name="Hutchinson M.I."/>
            <person name="Powell A.J."/>
            <person name="Barry K."/>
            <person name="Miller A.N."/>
            <person name="Grigoriev I.V."/>
            <person name="Debuchy R."/>
            <person name="Gladieux P."/>
            <person name="Hiltunen Thoren M."/>
            <person name="Johannesson H."/>
        </authorList>
    </citation>
    <scope>NUCLEOTIDE SEQUENCE</scope>
    <source>
        <strain evidence="2">PSN243</strain>
    </source>
</reference>